<keyword evidence="1" id="KW-0694">RNA-binding</keyword>
<dbReference type="Proteomes" id="UP000604825">
    <property type="component" value="Unassembled WGS sequence"/>
</dbReference>
<dbReference type="PANTHER" id="PTHR48035:SF2">
    <property type="entry name" value="RNA-BINDING REGION RNP-1 DOMAIN-CONTAINING PROTEIN"/>
    <property type="match status" value="1"/>
</dbReference>
<feature type="region of interest" description="Disordered" evidence="2">
    <location>
        <begin position="464"/>
        <end position="492"/>
    </location>
</feature>
<comment type="caution">
    <text evidence="4">The sequence shown here is derived from an EMBL/GenBank/DDBJ whole genome shotgun (WGS) entry which is preliminary data.</text>
</comment>
<feature type="compositionally biased region" description="Acidic residues" evidence="2">
    <location>
        <begin position="15"/>
        <end position="46"/>
    </location>
</feature>
<dbReference type="GO" id="GO:0003723">
    <property type="term" value="F:RNA binding"/>
    <property type="evidence" value="ECO:0007669"/>
    <property type="project" value="UniProtKB-UniRule"/>
</dbReference>
<evidence type="ECO:0000256" key="1">
    <source>
        <dbReference type="PROSITE-ProRule" id="PRU00176"/>
    </source>
</evidence>
<dbReference type="AlphaFoldDB" id="A0A811SAE8"/>
<proteinExistence type="predicted"/>
<dbReference type="Pfam" id="PF00076">
    <property type="entry name" value="RRM_1"/>
    <property type="match status" value="2"/>
</dbReference>
<dbReference type="SMART" id="SM00360">
    <property type="entry name" value="RRM"/>
    <property type="match status" value="2"/>
</dbReference>
<evidence type="ECO:0000313" key="5">
    <source>
        <dbReference type="Proteomes" id="UP000604825"/>
    </source>
</evidence>
<reference evidence="4" key="1">
    <citation type="submission" date="2020-10" db="EMBL/GenBank/DDBJ databases">
        <authorList>
            <person name="Han B."/>
            <person name="Lu T."/>
            <person name="Zhao Q."/>
            <person name="Huang X."/>
            <person name="Zhao Y."/>
        </authorList>
    </citation>
    <scope>NUCLEOTIDE SEQUENCE</scope>
</reference>
<dbReference type="SUPFAM" id="SSF54928">
    <property type="entry name" value="RNA-binding domain, RBD"/>
    <property type="match status" value="2"/>
</dbReference>
<name>A0A811SAE8_9POAL</name>
<dbReference type="FunFam" id="3.30.70.330:FF:002281">
    <property type="match status" value="1"/>
</dbReference>
<sequence length="607" mass="63251">MAGYGEENQNVMNGYEEEEEEEEVEEVEEVYEEEEEEGDGEGEADEGAAAAEAAAMAAETRSVVGGRGLAEAEAAAGNVDAGGEDGRMQILVAVMPRETFTKHFQKYGAITDSVIMKDKHTRMPRGFGFVTFSDPSVLDRVLEDDHVIDGRTVEVKRTVPKEEMSSKDGPKTKKIFVGGIPPSLTEDKLKEHFSSYGKVVEHQIMLDHSTGRSRGFGFVTFESEDAVERVMSEGRMHDLGGKQVTSLSFIVFSDGDARLDSGHGDEDGVGFGRKQCAPSSCLSGLVTGNNDSASSNAKPAGNDSTSNALLMASSAPENIASTILIANLDNCEREIDLSTNSMPATTSATLPTSSSIPDPSRVDDLTVQFSNIEDHVCTPTTFSLGNKGHNLFISFTNFVLIPAAGIVLSCVKTCSCSAYEVIADRETSVYLRIWRMMLKASPRRQGVLWALGVGVATTSDGNTYGKLSSNGRHSRGGGHRDSYRGSGGGSGVSGNSSGGGYGYGGGYRSTAVAYYGSTAYGAYGRGYGYGGTAAGYGSGYGSAYGGSMYGDPYGAYGAYGGAYGGGAYGAPGGYGAGGYGSYGGAGGMGGGGSAGGRGASRYHPYGK</sequence>
<evidence type="ECO:0000259" key="3">
    <source>
        <dbReference type="PROSITE" id="PS50102"/>
    </source>
</evidence>
<evidence type="ECO:0000256" key="2">
    <source>
        <dbReference type="SAM" id="MobiDB-lite"/>
    </source>
</evidence>
<evidence type="ECO:0000313" key="4">
    <source>
        <dbReference type="EMBL" id="CAD6339194.1"/>
    </source>
</evidence>
<feature type="compositionally biased region" description="Low complexity" evidence="2">
    <location>
        <begin position="47"/>
        <end position="56"/>
    </location>
</feature>
<feature type="region of interest" description="Disordered" evidence="2">
    <location>
        <begin position="1"/>
        <end position="56"/>
    </location>
</feature>
<feature type="domain" description="RRM" evidence="3">
    <location>
        <begin position="173"/>
        <end position="264"/>
    </location>
</feature>
<organism evidence="4 5">
    <name type="scientific">Miscanthus lutarioriparius</name>
    <dbReference type="NCBI Taxonomy" id="422564"/>
    <lineage>
        <taxon>Eukaryota</taxon>
        <taxon>Viridiplantae</taxon>
        <taxon>Streptophyta</taxon>
        <taxon>Embryophyta</taxon>
        <taxon>Tracheophyta</taxon>
        <taxon>Spermatophyta</taxon>
        <taxon>Magnoliopsida</taxon>
        <taxon>Liliopsida</taxon>
        <taxon>Poales</taxon>
        <taxon>Poaceae</taxon>
        <taxon>PACMAD clade</taxon>
        <taxon>Panicoideae</taxon>
        <taxon>Andropogonodae</taxon>
        <taxon>Andropogoneae</taxon>
        <taxon>Saccharinae</taxon>
        <taxon>Miscanthus</taxon>
    </lineage>
</organism>
<dbReference type="PANTHER" id="PTHR48035">
    <property type="entry name" value="HETEROGENEOUS NUCLEAR RIBONUCLEOPROTEIN 1"/>
    <property type="match status" value="1"/>
</dbReference>
<dbReference type="InterPro" id="IPR053260">
    <property type="entry name" value="hnRNP"/>
</dbReference>
<dbReference type="OrthoDB" id="1875751at2759"/>
<dbReference type="EMBL" id="CAJGYO010000019">
    <property type="protein sequence ID" value="CAD6339194.1"/>
    <property type="molecule type" value="Genomic_DNA"/>
</dbReference>
<feature type="domain" description="RRM" evidence="3">
    <location>
        <begin position="72"/>
        <end position="160"/>
    </location>
</feature>
<dbReference type="PROSITE" id="PS50102">
    <property type="entry name" value="RRM"/>
    <property type="match status" value="2"/>
</dbReference>
<keyword evidence="5" id="KW-1185">Reference proteome</keyword>
<protein>
    <recommendedName>
        <fullName evidence="3">RRM domain-containing protein</fullName>
    </recommendedName>
</protein>
<dbReference type="InterPro" id="IPR000504">
    <property type="entry name" value="RRM_dom"/>
</dbReference>
<accession>A0A811SAE8</accession>
<gene>
    <name evidence="4" type="ORF">NCGR_LOCUS63292</name>
</gene>
<dbReference type="InterPro" id="IPR035979">
    <property type="entry name" value="RBD_domain_sf"/>
</dbReference>
<dbReference type="InterPro" id="IPR012677">
    <property type="entry name" value="Nucleotide-bd_a/b_plait_sf"/>
</dbReference>
<dbReference type="Gene3D" id="3.30.70.330">
    <property type="match status" value="2"/>
</dbReference>